<accession>A0A1L8SUI7</accession>
<dbReference type="Proteomes" id="UP000183700">
    <property type="component" value="Unassembled WGS sequence"/>
</dbReference>
<organism evidence="2 3">
    <name type="scientific">Enterococcus devriesei</name>
    <dbReference type="NCBI Taxonomy" id="319970"/>
    <lineage>
        <taxon>Bacteria</taxon>
        <taxon>Bacillati</taxon>
        <taxon>Bacillota</taxon>
        <taxon>Bacilli</taxon>
        <taxon>Lactobacillales</taxon>
        <taxon>Enterococcaceae</taxon>
        <taxon>Enterococcus</taxon>
    </lineage>
</organism>
<dbReference type="STRING" id="319970.RV00_GL002679"/>
<dbReference type="InterPro" id="IPR051541">
    <property type="entry name" value="PTS_SugarTrans_NitroReg"/>
</dbReference>
<dbReference type="PANTHER" id="PTHR47738:SF3">
    <property type="entry name" value="PHOSPHOTRANSFERASE SYSTEM MANNITOL_FRUCTOSE-SPECIFIC IIA DOMAIN CONTAINING PROTEIN"/>
    <property type="match status" value="1"/>
</dbReference>
<evidence type="ECO:0000313" key="3">
    <source>
        <dbReference type="Proteomes" id="UP000183700"/>
    </source>
</evidence>
<sequence>MKNFFFKDTTYVSDKLTQSEVFEEIYLDLLNKQLVTEAFLENLLEREENYPTGLDLSPVSEILPDIAIPHTESEFVRTTRIVPIKLKNEIPFHNMISPSDQVSAHFLFLILNQNGEAQAGMLADIMDFINSVDQEVLCNFFKLESPEAIYQFLEEHFNVEVSA</sequence>
<feature type="domain" description="PTS EIIA type-2" evidence="1">
    <location>
        <begin position="1"/>
        <end position="156"/>
    </location>
</feature>
<dbReference type="PANTHER" id="PTHR47738">
    <property type="entry name" value="PTS SYSTEM FRUCTOSE-LIKE EIIA COMPONENT-RELATED"/>
    <property type="match status" value="1"/>
</dbReference>
<dbReference type="InterPro" id="IPR016152">
    <property type="entry name" value="PTrfase/Anion_transptr"/>
</dbReference>
<reference evidence="2 3" key="1">
    <citation type="submission" date="2014-12" db="EMBL/GenBank/DDBJ databases">
        <title>Draft genome sequences of 29 type strains of Enterococci.</title>
        <authorList>
            <person name="Zhong Z."/>
            <person name="Sun Z."/>
            <person name="Liu W."/>
            <person name="Zhang W."/>
            <person name="Zhang H."/>
        </authorList>
    </citation>
    <scope>NUCLEOTIDE SEQUENCE [LARGE SCALE GENOMIC DNA]</scope>
    <source>
        <strain evidence="2 3">DSM 22802</strain>
    </source>
</reference>
<dbReference type="EMBL" id="JXKM01000006">
    <property type="protein sequence ID" value="OJG35494.1"/>
    <property type="molecule type" value="Genomic_DNA"/>
</dbReference>
<dbReference type="Gene3D" id="3.40.930.10">
    <property type="entry name" value="Mannitol-specific EII, Chain A"/>
    <property type="match status" value="1"/>
</dbReference>
<evidence type="ECO:0000313" key="2">
    <source>
        <dbReference type="EMBL" id="OJG35494.1"/>
    </source>
</evidence>
<keyword evidence="3" id="KW-1185">Reference proteome</keyword>
<gene>
    <name evidence="2" type="ORF">RV00_GL002679</name>
</gene>
<comment type="caution">
    <text evidence="2">The sequence shown here is derived from an EMBL/GenBank/DDBJ whole genome shotgun (WGS) entry which is preliminary data.</text>
</comment>
<dbReference type="AlphaFoldDB" id="A0A1L8SUI7"/>
<name>A0A1L8SUI7_9ENTE</name>
<dbReference type="InterPro" id="IPR002178">
    <property type="entry name" value="PTS_EIIA_type-2_dom"/>
</dbReference>
<dbReference type="Pfam" id="PF00359">
    <property type="entry name" value="PTS_EIIA_2"/>
    <property type="match status" value="1"/>
</dbReference>
<dbReference type="OrthoDB" id="370976at2"/>
<dbReference type="RefSeq" id="WP_071862465.1">
    <property type="nucleotide sequence ID" value="NZ_JBHLVS010000013.1"/>
</dbReference>
<dbReference type="SUPFAM" id="SSF55804">
    <property type="entry name" value="Phoshotransferase/anion transport protein"/>
    <property type="match status" value="1"/>
</dbReference>
<dbReference type="PROSITE" id="PS51094">
    <property type="entry name" value="PTS_EIIA_TYPE_2"/>
    <property type="match status" value="1"/>
</dbReference>
<proteinExistence type="predicted"/>
<protein>
    <submittedName>
        <fullName evidence="2">PTS system IIA component</fullName>
    </submittedName>
</protein>
<evidence type="ECO:0000259" key="1">
    <source>
        <dbReference type="PROSITE" id="PS51094"/>
    </source>
</evidence>